<dbReference type="Pfam" id="PF07136">
    <property type="entry name" value="DUF1385"/>
    <property type="match status" value="1"/>
</dbReference>
<dbReference type="InterPro" id="IPR010787">
    <property type="entry name" value="DUF1385"/>
</dbReference>
<keyword evidence="1" id="KW-1133">Transmembrane helix</keyword>
<sequence length="304" mass="34036">MEDKKVTVGGQAVVEGVMMRGPKAIATAVRKQDGSIVYKKIALTEKSNRWLKVPFVRGVIALYDAMVVGTKELIFASNQAGLEEEKLTDKQVGFTVMTSVLLGIAVFMWLPSAVGGFFFPGKANILKANIVEAIIKLVLFLGYIYGISFLKDIQRVFEYHGAEHKSIMNYEMEKELTPKNAKECTRFHPRCGTSFLLLVMFISILVFSTVDLFFKVPTGHFTMLIYKLITRILFVPFVAGLSYEIQRWTSYHLDNIFAKIIAVPGMWLQKITTSEPDESQLEVAIVALNVALGNEVTNATEVFE</sequence>
<evidence type="ECO:0000313" key="2">
    <source>
        <dbReference type="EMBL" id="XDU63190.1"/>
    </source>
</evidence>
<name>A0AB39V6B4_9FUSO</name>
<accession>A0AB39V6B4</accession>
<feature type="transmembrane region" description="Helical" evidence="1">
    <location>
        <begin position="92"/>
        <end position="110"/>
    </location>
</feature>
<feature type="transmembrane region" description="Helical" evidence="1">
    <location>
        <begin position="130"/>
        <end position="150"/>
    </location>
</feature>
<evidence type="ECO:0000256" key="1">
    <source>
        <dbReference type="SAM" id="Phobius"/>
    </source>
</evidence>
<organism evidence="2">
    <name type="scientific">Leptotrichia alba</name>
    <dbReference type="NCBI Taxonomy" id="3239304"/>
    <lineage>
        <taxon>Bacteria</taxon>
        <taxon>Fusobacteriati</taxon>
        <taxon>Fusobacteriota</taxon>
        <taxon>Fusobacteriia</taxon>
        <taxon>Fusobacteriales</taxon>
        <taxon>Leptotrichiaceae</taxon>
        <taxon>Leptotrichia</taxon>
    </lineage>
</organism>
<feature type="transmembrane region" description="Helical" evidence="1">
    <location>
        <begin position="195"/>
        <end position="214"/>
    </location>
</feature>
<gene>
    <name evidence="2" type="ORF">AB8B28_04930</name>
</gene>
<protein>
    <submittedName>
        <fullName evidence="2">DUF1385 domain-containing protein</fullName>
    </submittedName>
</protein>
<dbReference type="PANTHER" id="PTHR42867">
    <property type="entry name" value="MEMBRANE PROTEIN-RELATED"/>
    <property type="match status" value="1"/>
</dbReference>
<dbReference type="KEGG" id="lala:AB8B28_04930"/>
<keyword evidence="1" id="KW-0812">Transmembrane</keyword>
<reference evidence="2" key="1">
    <citation type="submission" date="2024-07" db="EMBL/GenBank/DDBJ databases">
        <authorList>
            <person name="Li X.-J."/>
            <person name="Wang X."/>
        </authorList>
    </citation>
    <scope>NUCLEOTIDE SEQUENCE</scope>
    <source>
        <strain evidence="2">HSP-536</strain>
    </source>
</reference>
<dbReference type="AlphaFoldDB" id="A0AB39V6B4"/>
<dbReference type="PANTHER" id="PTHR42867:SF1">
    <property type="entry name" value="MEMBRANE PROTEIN-RELATED"/>
    <property type="match status" value="1"/>
</dbReference>
<keyword evidence="1" id="KW-0472">Membrane</keyword>
<dbReference type="EMBL" id="CP165647">
    <property type="protein sequence ID" value="XDU63190.1"/>
    <property type="molecule type" value="Genomic_DNA"/>
</dbReference>
<feature type="transmembrane region" description="Helical" evidence="1">
    <location>
        <begin position="220"/>
        <end position="243"/>
    </location>
</feature>
<dbReference type="RefSeq" id="WP_369717196.1">
    <property type="nucleotide sequence ID" value="NZ_CP165647.1"/>
</dbReference>
<proteinExistence type="predicted"/>